<protein>
    <submittedName>
        <fullName evidence="1 2">Uncharacterized protein</fullName>
    </submittedName>
</protein>
<name>A0A2K2DNT2_BRADI</name>
<accession>A0A2K2DNT2</accession>
<dbReference type="Gramene" id="PNT75937">
    <property type="protein sequence ID" value="PNT75937"/>
    <property type="gene ID" value="BRADI_1g41975v3"/>
</dbReference>
<keyword evidence="3" id="KW-1185">Reference proteome</keyword>
<reference evidence="1 2" key="1">
    <citation type="journal article" date="2010" name="Nature">
        <title>Genome sequencing and analysis of the model grass Brachypodium distachyon.</title>
        <authorList>
            <consortium name="International Brachypodium Initiative"/>
        </authorList>
    </citation>
    <scope>NUCLEOTIDE SEQUENCE [LARGE SCALE GENOMIC DNA]</scope>
    <source>
        <strain evidence="1 2">Bd21</strain>
    </source>
</reference>
<evidence type="ECO:0000313" key="1">
    <source>
        <dbReference type="EMBL" id="PNT75937.1"/>
    </source>
</evidence>
<gene>
    <name evidence="1" type="ORF">BRADI_1g41975v3</name>
</gene>
<evidence type="ECO:0000313" key="2">
    <source>
        <dbReference type="EnsemblPlants" id="PNT75937"/>
    </source>
</evidence>
<proteinExistence type="predicted"/>
<reference evidence="1" key="2">
    <citation type="submission" date="2017-06" db="EMBL/GenBank/DDBJ databases">
        <title>WGS assembly of Brachypodium distachyon.</title>
        <authorList>
            <consortium name="The International Brachypodium Initiative"/>
            <person name="Lucas S."/>
            <person name="Harmon-Smith M."/>
            <person name="Lail K."/>
            <person name="Tice H."/>
            <person name="Grimwood J."/>
            <person name="Bruce D."/>
            <person name="Barry K."/>
            <person name="Shu S."/>
            <person name="Lindquist E."/>
            <person name="Wang M."/>
            <person name="Pitluck S."/>
            <person name="Vogel J.P."/>
            <person name="Garvin D.F."/>
            <person name="Mockler T.C."/>
            <person name="Schmutz J."/>
            <person name="Rokhsar D."/>
            <person name="Bevan M.W."/>
        </authorList>
    </citation>
    <scope>NUCLEOTIDE SEQUENCE</scope>
    <source>
        <strain evidence="1">Bd21</strain>
    </source>
</reference>
<reference evidence="2" key="3">
    <citation type="submission" date="2018-08" db="UniProtKB">
        <authorList>
            <consortium name="EnsemblPlants"/>
        </authorList>
    </citation>
    <scope>IDENTIFICATION</scope>
    <source>
        <strain evidence="2">cv. Bd21</strain>
    </source>
</reference>
<dbReference type="EMBL" id="CM000880">
    <property type="protein sequence ID" value="PNT75937.1"/>
    <property type="molecule type" value="Genomic_DNA"/>
</dbReference>
<organism evidence="1">
    <name type="scientific">Brachypodium distachyon</name>
    <name type="common">Purple false brome</name>
    <name type="synonym">Trachynia distachya</name>
    <dbReference type="NCBI Taxonomy" id="15368"/>
    <lineage>
        <taxon>Eukaryota</taxon>
        <taxon>Viridiplantae</taxon>
        <taxon>Streptophyta</taxon>
        <taxon>Embryophyta</taxon>
        <taxon>Tracheophyta</taxon>
        <taxon>Spermatophyta</taxon>
        <taxon>Magnoliopsida</taxon>
        <taxon>Liliopsida</taxon>
        <taxon>Poales</taxon>
        <taxon>Poaceae</taxon>
        <taxon>BOP clade</taxon>
        <taxon>Pooideae</taxon>
        <taxon>Stipodae</taxon>
        <taxon>Brachypodieae</taxon>
        <taxon>Brachypodium</taxon>
    </lineage>
</organism>
<dbReference type="InParanoid" id="A0A2K2DNT2"/>
<dbReference type="Proteomes" id="UP000008810">
    <property type="component" value="Chromosome 1"/>
</dbReference>
<evidence type="ECO:0000313" key="3">
    <source>
        <dbReference type="Proteomes" id="UP000008810"/>
    </source>
</evidence>
<dbReference type="EnsemblPlants" id="PNT75937">
    <property type="protein sequence ID" value="PNT75937"/>
    <property type="gene ID" value="BRADI_1g41975v3"/>
</dbReference>
<dbReference type="AlphaFoldDB" id="A0A2K2DNT2"/>
<sequence>MTIYFRYGCWTRRPLLSRSWPAKDPPDAFACPLLQSTMKKN</sequence>